<dbReference type="PANTHER" id="PTHR42643:SF38">
    <property type="entry name" value="IONOTROPIC RECEPTOR 100A"/>
    <property type="match status" value="1"/>
</dbReference>
<dbReference type="PANTHER" id="PTHR42643">
    <property type="entry name" value="IONOTROPIC RECEPTOR 20A-RELATED"/>
    <property type="match status" value="1"/>
</dbReference>
<keyword evidence="7" id="KW-0325">Glycoprotein</keyword>
<feature type="transmembrane region" description="Helical" evidence="8">
    <location>
        <begin position="403"/>
        <end position="425"/>
    </location>
</feature>
<dbReference type="SUPFAM" id="SSF53850">
    <property type="entry name" value="Periplasmic binding protein-like II"/>
    <property type="match status" value="1"/>
</dbReference>
<evidence type="ECO:0000256" key="1">
    <source>
        <dbReference type="ARBA" id="ARBA00004651"/>
    </source>
</evidence>
<keyword evidence="5 8" id="KW-0472">Membrane</keyword>
<keyword evidence="6" id="KW-0675">Receptor</keyword>
<dbReference type="InterPro" id="IPR052192">
    <property type="entry name" value="Insect_Ionotropic_Sensory_Rcpt"/>
</dbReference>
<dbReference type="Gene3D" id="3.40.190.10">
    <property type="entry name" value="Periplasmic binding protein-like II"/>
    <property type="match status" value="1"/>
</dbReference>
<dbReference type="AlphaFoldDB" id="A0A182SE50"/>
<dbReference type="Proteomes" id="UP000075901">
    <property type="component" value="Unassembled WGS sequence"/>
</dbReference>
<reference evidence="10" key="1">
    <citation type="submission" date="2013-09" db="EMBL/GenBank/DDBJ databases">
        <title>The Genome Sequence of Anopheles maculatus species B.</title>
        <authorList>
            <consortium name="The Broad Institute Genomics Platform"/>
            <person name="Neafsey D.E."/>
            <person name="Besansky N."/>
            <person name="Howell P."/>
            <person name="Walton C."/>
            <person name="Young S.K."/>
            <person name="Zeng Q."/>
            <person name="Gargeya S."/>
            <person name="Fitzgerald M."/>
            <person name="Haas B."/>
            <person name="Abouelleil A."/>
            <person name="Allen A.W."/>
            <person name="Alvarado L."/>
            <person name="Arachchi H.M."/>
            <person name="Berlin A.M."/>
            <person name="Chapman S.B."/>
            <person name="Gainer-Dewar J."/>
            <person name="Goldberg J."/>
            <person name="Griggs A."/>
            <person name="Gujja S."/>
            <person name="Hansen M."/>
            <person name="Howarth C."/>
            <person name="Imamovic A."/>
            <person name="Ireland A."/>
            <person name="Larimer J."/>
            <person name="McCowan C."/>
            <person name="Murphy C."/>
            <person name="Pearson M."/>
            <person name="Poon T.W."/>
            <person name="Priest M."/>
            <person name="Roberts A."/>
            <person name="Saif S."/>
            <person name="Shea T."/>
            <person name="Sisk P."/>
            <person name="Sykes S."/>
            <person name="Wortman J."/>
            <person name="Nusbaum C."/>
            <person name="Birren B."/>
        </authorList>
    </citation>
    <scope>NUCLEOTIDE SEQUENCE [LARGE SCALE GENOMIC DNA]</scope>
    <source>
        <strain evidence="10">maculatus3</strain>
    </source>
</reference>
<proteinExistence type="predicted"/>
<dbReference type="GO" id="GO:0005886">
    <property type="term" value="C:plasma membrane"/>
    <property type="evidence" value="ECO:0007669"/>
    <property type="project" value="UniProtKB-SubCell"/>
</dbReference>
<evidence type="ECO:0000313" key="10">
    <source>
        <dbReference type="Proteomes" id="UP000075901"/>
    </source>
</evidence>
<evidence type="ECO:0000256" key="6">
    <source>
        <dbReference type="ARBA" id="ARBA00023170"/>
    </source>
</evidence>
<keyword evidence="4 8" id="KW-1133">Transmembrane helix</keyword>
<accession>A0A182SE50</accession>
<evidence type="ECO:0000256" key="5">
    <source>
        <dbReference type="ARBA" id="ARBA00023136"/>
    </source>
</evidence>
<evidence type="ECO:0000313" key="9">
    <source>
        <dbReference type="EnsemblMetazoa" id="AMAM004947-PA"/>
    </source>
</evidence>
<evidence type="ECO:0000256" key="4">
    <source>
        <dbReference type="ARBA" id="ARBA00022989"/>
    </source>
</evidence>
<organism evidence="9 10">
    <name type="scientific">Anopheles maculatus</name>
    <dbReference type="NCBI Taxonomy" id="74869"/>
    <lineage>
        <taxon>Eukaryota</taxon>
        <taxon>Metazoa</taxon>
        <taxon>Ecdysozoa</taxon>
        <taxon>Arthropoda</taxon>
        <taxon>Hexapoda</taxon>
        <taxon>Insecta</taxon>
        <taxon>Pterygota</taxon>
        <taxon>Neoptera</taxon>
        <taxon>Endopterygota</taxon>
        <taxon>Diptera</taxon>
        <taxon>Nematocera</taxon>
        <taxon>Culicoidea</taxon>
        <taxon>Culicidae</taxon>
        <taxon>Anophelinae</taxon>
        <taxon>Anopheles</taxon>
        <taxon>Anopheles maculatus group</taxon>
    </lineage>
</organism>
<evidence type="ECO:0008006" key="11">
    <source>
        <dbReference type="Google" id="ProtNLM"/>
    </source>
</evidence>
<evidence type="ECO:0000256" key="7">
    <source>
        <dbReference type="ARBA" id="ARBA00023180"/>
    </source>
</evidence>
<comment type="subcellular location">
    <subcellularLocation>
        <location evidence="1">Cell membrane</location>
        <topology evidence="1">Multi-pass membrane protein</topology>
    </subcellularLocation>
</comment>
<sequence>MSFTFSVGFRDLPQSVAFFSSVEVDRVLRKEAQHDCRTPSNPHGLRTGYGIPDGESLDIYQTLARLGPAQRDIRCWEWHRPKASAKTGKRKPKTAMSCVGRVAAMLPGRYCLRWTMRVVMLIDIVFGSDISYTLLEPISNNQVQPTNEQMSVQIANVFATINHIDIVTRMDDQEIVQNVPQHRTVRWLDTPPTTLCSNAPVNQDDTGCGDDDAASKHFARYQQHWNQNSGGGYLIYDEVSAIHKYECLFEPTGTYLLRDDSLHSTAPVERVQLLRTLQQIWTTRGTFRVYLWVQGTLYGYDPFQPSGTTTSAYGALVAFVVQIPADKDLFGDRLPNGSFTGALGRLIRREVDIVFTGFFIKDYTTREIEFTAGLYSDAVCCLVKKASRIPEALLPLYIFPGDIWALLCLLGLCCGCVWCVLRWCVRQLQPTGLWSRRHRLAVLFNLSRTIRSGGAGRQTLQLYIDTCILLVSAPYQRFTRSGVERLFLTGLLLVSLVFVSLYQSGLAAVFVNPLYYPDIGTLQQLDERGMAIPVKYRGFIDDVFAVNYSRLMDSLRARMQHLPLKESMLARVARLGNIATVTRKTTLALDNAIYMTTRQLHMIPECPRTYNLAYVMPHRSVFGEQFNKVLLRMIGGGLIDHWIDEARYEWTLKDWRVVQAMMESNFKVLTVQDMQFAFYVLVIGLAVSAGAIGAELMHYRRTHQPDVVKRLPETVARFRGTI</sequence>
<keyword evidence="10" id="KW-1185">Reference proteome</keyword>
<evidence type="ECO:0000256" key="3">
    <source>
        <dbReference type="ARBA" id="ARBA00022692"/>
    </source>
</evidence>
<keyword evidence="3 8" id="KW-0812">Transmembrane</keyword>
<evidence type="ECO:0000256" key="2">
    <source>
        <dbReference type="ARBA" id="ARBA00022475"/>
    </source>
</evidence>
<name>A0A182SE50_9DIPT</name>
<reference evidence="9" key="2">
    <citation type="submission" date="2020-05" db="UniProtKB">
        <authorList>
            <consortium name="EnsemblMetazoa"/>
        </authorList>
    </citation>
    <scope>IDENTIFICATION</scope>
    <source>
        <strain evidence="9">maculatus3</strain>
    </source>
</reference>
<dbReference type="VEuPathDB" id="VectorBase:AMAM004947"/>
<keyword evidence="2" id="KW-1003">Cell membrane</keyword>
<protein>
    <recommendedName>
        <fullName evidence="11">Ionotropic glutamate receptor L-glutamate and glycine-binding domain-containing protein</fullName>
    </recommendedName>
</protein>
<feature type="transmembrane region" description="Helical" evidence="8">
    <location>
        <begin position="486"/>
        <end position="511"/>
    </location>
</feature>
<evidence type="ECO:0000256" key="8">
    <source>
        <dbReference type="SAM" id="Phobius"/>
    </source>
</evidence>
<dbReference type="EnsemblMetazoa" id="AMAM004947-RA">
    <property type="protein sequence ID" value="AMAM004947-PA"/>
    <property type="gene ID" value="AMAM004947"/>
</dbReference>
<feature type="transmembrane region" description="Helical" evidence="8">
    <location>
        <begin position="676"/>
        <end position="694"/>
    </location>
</feature>